<evidence type="ECO:0000256" key="1">
    <source>
        <dbReference type="PROSITE-ProRule" id="PRU00047"/>
    </source>
</evidence>
<dbReference type="Pfam" id="PF22936">
    <property type="entry name" value="Pol_BBD"/>
    <property type="match status" value="1"/>
</dbReference>
<reference evidence="3" key="1">
    <citation type="submission" date="2020-01" db="EMBL/GenBank/DDBJ databases">
        <authorList>
            <person name="Mishra B."/>
        </authorList>
    </citation>
    <scope>NUCLEOTIDE SEQUENCE [LARGE SCALE GENOMIC DNA]</scope>
</reference>
<dbReference type="GO" id="GO:0008270">
    <property type="term" value="F:zinc ion binding"/>
    <property type="evidence" value="ECO:0007669"/>
    <property type="project" value="UniProtKB-KW"/>
</dbReference>
<comment type="caution">
    <text evidence="3">The sequence shown here is derived from an EMBL/GenBank/DDBJ whole genome shotgun (WGS) entry which is preliminary data.</text>
</comment>
<evidence type="ECO:0000259" key="2">
    <source>
        <dbReference type="PROSITE" id="PS50158"/>
    </source>
</evidence>
<dbReference type="InterPro" id="IPR036875">
    <property type="entry name" value="Znf_CCHC_sf"/>
</dbReference>
<accession>A0A6D2L2J1</accession>
<proteinExistence type="predicted"/>
<keyword evidence="1" id="KW-0862">Zinc</keyword>
<sequence length="135" mass="15474">MRGRGRGPNGGRDISKITCFWCDKLGHFASQCPDRLLKLQETHETNENDTEDVDKLITHEVVYLNEKHCVPNKFKTNINGEMVWYLDNGTSNHMTGDRRYFYKLDSSIIGKVRFGDDSCIDIKGKGTIAFTDLNR</sequence>
<dbReference type="OrthoDB" id="1932348at2759"/>
<name>A0A6D2L2J1_9BRAS</name>
<evidence type="ECO:0000313" key="3">
    <source>
        <dbReference type="EMBL" id="CAA7053739.1"/>
    </source>
</evidence>
<dbReference type="EMBL" id="CACVBM020001548">
    <property type="protein sequence ID" value="CAA7053739.1"/>
    <property type="molecule type" value="Genomic_DNA"/>
</dbReference>
<dbReference type="InterPro" id="IPR054722">
    <property type="entry name" value="PolX-like_BBD"/>
</dbReference>
<organism evidence="3 4">
    <name type="scientific">Microthlaspi erraticum</name>
    <dbReference type="NCBI Taxonomy" id="1685480"/>
    <lineage>
        <taxon>Eukaryota</taxon>
        <taxon>Viridiplantae</taxon>
        <taxon>Streptophyta</taxon>
        <taxon>Embryophyta</taxon>
        <taxon>Tracheophyta</taxon>
        <taxon>Spermatophyta</taxon>
        <taxon>Magnoliopsida</taxon>
        <taxon>eudicotyledons</taxon>
        <taxon>Gunneridae</taxon>
        <taxon>Pentapetalae</taxon>
        <taxon>rosids</taxon>
        <taxon>malvids</taxon>
        <taxon>Brassicales</taxon>
        <taxon>Brassicaceae</taxon>
        <taxon>Coluteocarpeae</taxon>
        <taxon>Microthlaspi</taxon>
    </lineage>
</organism>
<dbReference type="SUPFAM" id="SSF57756">
    <property type="entry name" value="Retrovirus zinc finger-like domains"/>
    <property type="match status" value="1"/>
</dbReference>
<dbReference type="Proteomes" id="UP000467841">
    <property type="component" value="Unassembled WGS sequence"/>
</dbReference>
<dbReference type="Gene3D" id="4.10.60.10">
    <property type="entry name" value="Zinc finger, CCHC-type"/>
    <property type="match status" value="1"/>
</dbReference>
<dbReference type="GO" id="GO:0003676">
    <property type="term" value="F:nucleic acid binding"/>
    <property type="evidence" value="ECO:0007669"/>
    <property type="project" value="InterPro"/>
</dbReference>
<feature type="domain" description="CCHC-type" evidence="2">
    <location>
        <begin position="19"/>
        <end position="34"/>
    </location>
</feature>
<dbReference type="AlphaFoldDB" id="A0A6D2L2J1"/>
<keyword evidence="1" id="KW-0863">Zinc-finger</keyword>
<gene>
    <name evidence="3" type="ORF">MERR_LOCUS40975</name>
</gene>
<keyword evidence="1" id="KW-0479">Metal-binding</keyword>
<dbReference type="InterPro" id="IPR001878">
    <property type="entry name" value="Znf_CCHC"/>
</dbReference>
<keyword evidence="4" id="KW-1185">Reference proteome</keyword>
<dbReference type="PROSITE" id="PS50158">
    <property type="entry name" value="ZF_CCHC"/>
    <property type="match status" value="1"/>
</dbReference>
<dbReference type="Pfam" id="PF00098">
    <property type="entry name" value="zf-CCHC"/>
    <property type="match status" value="1"/>
</dbReference>
<evidence type="ECO:0000313" key="4">
    <source>
        <dbReference type="Proteomes" id="UP000467841"/>
    </source>
</evidence>
<protein>
    <recommendedName>
        <fullName evidence="2">CCHC-type domain-containing protein</fullName>
    </recommendedName>
</protein>